<dbReference type="Proteomes" id="UP000694846">
    <property type="component" value="Unplaced"/>
</dbReference>
<keyword evidence="1" id="KW-0732">Signal</keyword>
<name>A0A8B8GI87_9HEMI</name>
<dbReference type="GeneID" id="112691967"/>
<reference evidence="3" key="1">
    <citation type="submission" date="2025-08" db="UniProtKB">
        <authorList>
            <consortium name="RefSeq"/>
        </authorList>
    </citation>
    <scope>IDENTIFICATION</scope>
    <source>
        <tissue evidence="3">Whole body</tissue>
    </source>
</reference>
<feature type="signal peptide" evidence="1">
    <location>
        <begin position="1"/>
        <end position="20"/>
    </location>
</feature>
<evidence type="ECO:0000313" key="2">
    <source>
        <dbReference type="Proteomes" id="UP000694846"/>
    </source>
</evidence>
<dbReference type="RefSeq" id="XP_025422237.1">
    <property type="nucleotide sequence ID" value="XM_025566452.1"/>
</dbReference>
<dbReference type="AlphaFoldDB" id="A0A8B8GI87"/>
<evidence type="ECO:0000313" key="3">
    <source>
        <dbReference type="RefSeq" id="XP_025422237.1"/>
    </source>
</evidence>
<organism evidence="2 3">
    <name type="scientific">Sipha flava</name>
    <name type="common">yellow sugarcane aphid</name>
    <dbReference type="NCBI Taxonomy" id="143950"/>
    <lineage>
        <taxon>Eukaryota</taxon>
        <taxon>Metazoa</taxon>
        <taxon>Ecdysozoa</taxon>
        <taxon>Arthropoda</taxon>
        <taxon>Hexapoda</taxon>
        <taxon>Insecta</taxon>
        <taxon>Pterygota</taxon>
        <taxon>Neoptera</taxon>
        <taxon>Paraneoptera</taxon>
        <taxon>Hemiptera</taxon>
        <taxon>Sternorrhyncha</taxon>
        <taxon>Aphidomorpha</taxon>
        <taxon>Aphidoidea</taxon>
        <taxon>Aphididae</taxon>
        <taxon>Sipha</taxon>
    </lineage>
</organism>
<gene>
    <name evidence="3" type="primary">LOC112691967</name>
</gene>
<feature type="chain" id="PRO_5034646492" evidence="1">
    <location>
        <begin position="21"/>
        <end position="491"/>
    </location>
</feature>
<sequence length="491" mass="55779">MKSTLVIACVLAGVAIDVIAYRINSNVQQQPENDRQWLVSEQGQSNDGPFDLDSILLGKVVVERFNGQFNKYLSGDNTESRPLVGRTGQNVQYDEFDYGSTGVNSDRQQLKFNSQNQAHDGLQRTMTTTTTTTTTASGLAMKIAEKIATLQKIVLNQNVVRSTEHLNGMLNINKNVVKMSEQKFVNFYNTTMKNLNNGDLEYMYINLGKDMVYVQYKFDRIETTGSFKSNIETAKRGYFTVVLKKVNSNVTVGFEDRHHAIVRPANFEYADVDFKTEEGAETRAFDEALENQYLRVLTDAVTGEVFRFTNSGGMMAQIKNEIRKPIVMASHSTANSEAKLIDLRWEQDDLSMEMSNVGYLNAEQAAEKSIFTAMLVDRQSENSFRTRYNFTLNNLEWTSALTVVSAGNRMTARNVHCEIESIKIQVTLNKSLDRSQSYDKFNTDVHVMGLRYNLGSNNVQSELVSKVEEHLQHFIEKSLEFNFQQILRQKI</sequence>
<keyword evidence="2" id="KW-1185">Reference proteome</keyword>
<evidence type="ECO:0000256" key="1">
    <source>
        <dbReference type="SAM" id="SignalP"/>
    </source>
</evidence>
<protein>
    <submittedName>
        <fullName evidence="3">Uncharacterized protein LOC112691967</fullName>
    </submittedName>
</protein>
<proteinExistence type="predicted"/>
<dbReference type="OrthoDB" id="6628053at2759"/>
<accession>A0A8B8GI87</accession>